<protein>
    <submittedName>
        <fullName evidence="2">Uncharacterized protein</fullName>
    </submittedName>
</protein>
<feature type="compositionally biased region" description="Polar residues" evidence="1">
    <location>
        <begin position="1"/>
        <end position="22"/>
    </location>
</feature>
<gene>
    <name evidence="2" type="ORF">AVDCRST_MAG14-448</name>
</gene>
<feature type="region of interest" description="Disordered" evidence="1">
    <location>
        <begin position="1"/>
        <end position="26"/>
    </location>
</feature>
<evidence type="ECO:0000256" key="1">
    <source>
        <dbReference type="SAM" id="MobiDB-lite"/>
    </source>
</evidence>
<dbReference type="EMBL" id="CADCVG010000020">
    <property type="protein sequence ID" value="CAA9446417.1"/>
    <property type="molecule type" value="Genomic_DNA"/>
</dbReference>
<name>A0A6J4QSW8_9ACTN</name>
<proteinExistence type="predicted"/>
<evidence type="ECO:0000313" key="2">
    <source>
        <dbReference type="EMBL" id="CAA9446417.1"/>
    </source>
</evidence>
<reference evidence="2" key="1">
    <citation type="submission" date="2020-02" db="EMBL/GenBank/DDBJ databases">
        <authorList>
            <person name="Meier V. D."/>
        </authorList>
    </citation>
    <scope>NUCLEOTIDE SEQUENCE</scope>
    <source>
        <strain evidence="2">AVDCRST_MAG14</strain>
    </source>
</reference>
<sequence length="78" mass="8663">MPSLVTSSGETNISDYANNSSSGHKHPIAMTPHSVKLIHESFIVFYIPELVWMIVVLLEGPVRWGSDNQMDRIVGDPL</sequence>
<accession>A0A6J4QSW8</accession>
<dbReference type="AlphaFoldDB" id="A0A6J4QSW8"/>
<organism evidence="2">
    <name type="scientific">uncultured Rubrobacteraceae bacterium</name>
    <dbReference type="NCBI Taxonomy" id="349277"/>
    <lineage>
        <taxon>Bacteria</taxon>
        <taxon>Bacillati</taxon>
        <taxon>Actinomycetota</taxon>
        <taxon>Rubrobacteria</taxon>
        <taxon>Rubrobacterales</taxon>
        <taxon>Rubrobacteraceae</taxon>
        <taxon>environmental samples</taxon>
    </lineage>
</organism>